<evidence type="ECO:0000313" key="2">
    <source>
        <dbReference type="EMBL" id="EHQ60371.1"/>
    </source>
</evidence>
<gene>
    <name evidence="2" type="ORF">PDENDC454_20362</name>
</gene>
<dbReference type="AlphaFoldDB" id="H3SKL7"/>
<feature type="non-terminal residue" evidence="2">
    <location>
        <position position="1"/>
    </location>
</feature>
<dbReference type="EMBL" id="AHKH01000072">
    <property type="protein sequence ID" value="EHQ60371.1"/>
    <property type="molecule type" value="Genomic_DNA"/>
</dbReference>
<sequence length="192" mass="20688">AREEAAPQPWRGGKAGAEAQPAGSPGADASVEELAESFEGEWYNQAEFRERQGRRGRGGRGNEPQVNPYERSSGKRARGKGGIRLGQDNGAKAEKAGSQPDGENWVDDLIERAEAEAKETQRRFDFGSGRGGYGRRSSDAPNGGGKKGRKSTSESGIFIGEPAARARKQAGQAVRKKRKASSQTAKFVRKKR</sequence>
<dbReference type="PATRIC" id="fig|1131935.3.peg.4240"/>
<dbReference type="Proteomes" id="UP000003900">
    <property type="component" value="Unassembled WGS sequence"/>
</dbReference>
<feature type="region of interest" description="Disordered" evidence="1">
    <location>
        <begin position="1"/>
        <end position="192"/>
    </location>
</feature>
<proteinExistence type="predicted"/>
<name>H3SKL7_9BACL</name>
<keyword evidence="3" id="KW-1185">Reference proteome</keyword>
<protein>
    <submittedName>
        <fullName evidence="2">Uncharacterized protein</fullName>
    </submittedName>
</protein>
<organism evidence="2 3">
    <name type="scientific">Paenibacillus dendritiformis C454</name>
    <dbReference type="NCBI Taxonomy" id="1131935"/>
    <lineage>
        <taxon>Bacteria</taxon>
        <taxon>Bacillati</taxon>
        <taxon>Bacillota</taxon>
        <taxon>Bacilli</taxon>
        <taxon>Bacillales</taxon>
        <taxon>Paenibacillaceae</taxon>
        <taxon>Paenibacillus</taxon>
    </lineage>
</organism>
<evidence type="ECO:0000256" key="1">
    <source>
        <dbReference type="SAM" id="MobiDB-lite"/>
    </source>
</evidence>
<evidence type="ECO:0000313" key="3">
    <source>
        <dbReference type="Proteomes" id="UP000003900"/>
    </source>
</evidence>
<dbReference type="STRING" id="1131935.PDENDC454_20362"/>
<feature type="compositionally biased region" description="Basic and acidic residues" evidence="1">
    <location>
        <begin position="109"/>
        <end position="125"/>
    </location>
</feature>
<feature type="compositionally biased region" description="Acidic residues" evidence="1">
    <location>
        <begin position="30"/>
        <end position="39"/>
    </location>
</feature>
<comment type="caution">
    <text evidence="2">The sequence shown here is derived from an EMBL/GenBank/DDBJ whole genome shotgun (WGS) entry which is preliminary data.</text>
</comment>
<accession>H3SKL7</accession>
<reference evidence="2 3" key="1">
    <citation type="journal article" date="2012" name="J. Bacteriol.">
        <title>Genome Sequence of the Pattern-Forming Social Bacterium Paenibacillus dendritiformis C454 Chiral Morphotype.</title>
        <authorList>
            <person name="Sirota-Madi A."/>
            <person name="Olender T."/>
            <person name="Helman Y."/>
            <person name="Brainis I."/>
            <person name="Finkelshtein A."/>
            <person name="Roth D."/>
            <person name="Hagai E."/>
            <person name="Leshkowitz D."/>
            <person name="Brodsky L."/>
            <person name="Galatenko V."/>
            <person name="Nikolaev V."/>
            <person name="Gutnick D.L."/>
            <person name="Lancet D."/>
            <person name="Ben-Jacob E."/>
        </authorList>
    </citation>
    <scope>NUCLEOTIDE SEQUENCE [LARGE SCALE GENOMIC DNA]</scope>
    <source>
        <strain evidence="2 3">C454</strain>
    </source>
</reference>